<dbReference type="InterPro" id="IPR016156">
    <property type="entry name" value="FAD/NAD-linked_Rdtase_dimer_sf"/>
</dbReference>
<evidence type="ECO:0000313" key="8">
    <source>
        <dbReference type="EMBL" id="GDZ83516.1"/>
    </source>
</evidence>
<dbReference type="Pfam" id="PF02852">
    <property type="entry name" value="Pyr_redox_dim"/>
    <property type="match status" value="1"/>
</dbReference>
<feature type="binding site" evidence="4">
    <location>
        <position position="263"/>
    </location>
    <ligand>
        <name>NAD(+)</name>
        <dbReference type="ChEBI" id="CHEBI:57540"/>
    </ligand>
</feature>
<dbReference type="Gene3D" id="3.50.50.60">
    <property type="entry name" value="FAD/NAD(P)-binding domain"/>
    <property type="match status" value="2"/>
</dbReference>
<evidence type="ECO:0000256" key="3">
    <source>
        <dbReference type="ARBA" id="ARBA00022827"/>
    </source>
</evidence>
<name>A0A5A5U0F0_LEUCI</name>
<proteinExistence type="inferred from homology"/>
<feature type="domain" description="Pyridine nucleotide-disulphide oxidoreductase dimerisation" evidence="6">
    <location>
        <begin position="340"/>
        <end position="442"/>
    </location>
</feature>
<dbReference type="PANTHER" id="PTHR43014">
    <property type="entry name" value="MERCURIC REDUCTASE"/>
    <property type="match status" value="1"/>
</dbReference>
<keyword evidence="4" id="KW-0547">Nucleotide-binding</keyword>
<organism evidence="8 9">
    <name type="scientific">Leuconostoc citreum</name>
    <dbReference type="NCBI Taxonomy" id="33964"/>
    <lineage>
        <taxon>Bacteria</taxon>
        <taxon>Bacillati</taxon>
        <taxon>Bacillota</taxon>
        <taxon>Bacilli</taxon>
        <taxon>Lactobacillales</taxon>
        <taxon>Lactobacillaceae</taxon>
        <taxon>Leuconostoc</taxon>
    </lineage>
</organism>
<feature type="domain" description="FAD/NAD(P)-binding" evidence="7">
    <location>
        <begin position="7"/>
        <end position="319"/>
    </location>
</feature>
<dbReference type="InterPro" id="IPR004099">
    <property type="entry name" value="Pyr_nucl-diS_OxRdtase_dimer"/>
</dbReference>
<dbReference type="Pfam" id="PF07992">
    <property type="entry name" value="Pyr_redox_2"/>
    <property type="match status" value="1"/>
</dbReference>
<dbReference type="GO" id="GO:0016491">
    <property type="term" value="F:oxidoreductase activity"/>
    <property type="evidence" value="ECO:0007669"/>
    <property type="project" value="InterPro"/>
</dbReference>
<keyword evidence="2" id="KW-0285">Flavoprotein</keyword>
<feature type="disulfide bond" description="Redox-active" evidence="5">
    <location>
        <begin position="43"/>
        <end position="48"/>
    </location>
</feature>
<feature type="binding site" evidence="4">
    <location>
        <position position="52"/>
    </location>
    <ligand>
        <name>FAD</name>
        <dbReference type="ChEBI" id="CHEBI:57692"/>
    </ligand>
</feature>
<feature type="binding site" evidence="4">
    <location>
        <begin position="175"/>
        <end position="182"/>
    </location>
    <ligand>
        <name>NAD(+)</name>
        <dbReference type="ChEBI" id="CHEBI:57540"/>
    </ligand>
</feature>
<dbReference type="PRINTS" id="PR00368">
    <property type="entry name" value="FADPNR"/>
</dbReference>
<dbReference type="RefSeq" id="WP_149334183.1">
    <property type="nucleotide sequence ID" value="NZ_BJJW01000005.1"/>
</dbReference>
<evidence type="ECO:0000256" key="2">
    <source>
        <dbReference type="ARBA" id="ARBA00022630"/>
    </source>
</evidence>
<accession>A0A5A5U0F0</accession>
<dbReference type="AlphaFoldDB" id="A0A5A5U0F0"/>
<evidence type="ECO:0000256" key="5">
    <source>
        <dbReference type="PIRSR" id="PIRSR000350-4"/>
    </source>
</evidence>
<keyword evidence="3 4" id="KW-0274">FAD</keyword>
<evidence type="ECO:0000256" key="1">
    <source>
        <dbReference type="ARBA" id="ARBA00007532"/>
    </source>
</evidence>
<comment type="cofactor">
    <cofactor evidence="4">
        <name>FAD</name>
        <dbReference type="ChEBI" id="CHEBI:57692"/>
    </cofactor>
    <text evidence="4">Binds 1 FAD per subunit.</text>
</comment>
<comment type="caution">
    <text evidence="8">The sequence shown here is derived from an EMBL/GenBank/DDBJ whole genome shotgun (WGS) entry which is preliminary data.</text>
</comment>
<dbReference type="SUPFAM" id="SSF55424">
    <property type="entry name" value="FAD/NAD-linked reductases, dimerisation (C-terminal) domain"/>
    <property type="match status" value="1"/>
</dbReference>
<dbReference type="EMBL" id="BJJW01000005">
    <property type="protein sequence ID" value="GDZ83516.1"/>
    <property type="molecule type" value="Genomic_DNA"/>
</dbReference>
<dbReference type="InterPro" id="IPR036188">
    <property type="entry name" value="FAD/NAD-bd_sf"/>
</dbReference>
<dbReference type="GO" id="GO:0000166">
    <property type="term" value="F:nucleotide binding"/>
    <property type="evidence" value="ECO:0007669"/>
    <property type="project" value="UniProtKB-KW"/>
</dbReference>
<keyword evidence="4" id="KW-0520">NAD</keyword>
<evidence type="ECO:0000256" key="4">
    <source>
        <dbReference type="PIRSR" id="PIRSR000350-3"/>
    </source>
</evidence>
<feature type="binding site" evidence="4">
    <location>
        <position position="303"/>
    </location>
    <ligand>
        <name>FAD</name>
        <dbReference type="ChEBI" id="CHEBI:57692"/>
    </ligand>
</feature>
<gene>
    <name evidence="8" type="primary">gshR1</name>
    <name evidence="8" type="ORF">LCIT_07580</name>
</gene>
<dbReference type="SUPFAM" id="SSF51905">
    <property type="entry name" value="FAD/NAD(P)-binding domain"/>
    <property type="match status" value="1"/>
</dbReference>
<dbReference type="PIRSF" id="PIRSF000350">
    <property type="entry name" value="Mercury_reductase_MerA"/>
    <property type="match status" value="1"/>
</dbReference>
<dbReference type="PANTHER" id="PTHR43014:SF5">
    <property type="entry name" value="GLUTATHIONE REDUCTASE (NADPH)"/>
    <property type="match status" value="1"/>
</dbReference>
<dbReference type="Gene3D" id="3.30.390.30">
    <property type="match status" value="1"/>
</dbReference>
<dbReference type="Proteomes" id="UP000323274">
    <property type="component" value="Unassembled WGS sequence"/>
</dbReference>
<dbReference type="InterPro" id="IPR001100">
    <property type="entry name" value="Pyr_nuc-diS_OxRdtase"/>
</dbReference>
<reference evidence="8 9" key="1">
    <citation type="submission" date="2019-04" db="EMBL/GenBank/DDBJ databases">
        <title>A pseudo-fructophilic Leuconostoc citreum strain F192-5 isolated from peel of satsuma mandarin: the first report for isolation and characterization of strain-dependent fructophilic-like characteristics.</title>
        <authorList>
            <person name="Maeno S."/>
            <person name="Tanizawa Y."/>
            <person name="Kajikawa A."/>
            <person name="Kanesaki Y."/>
            <person name="Kubota E."/>
            <person name="Arita M."/>
            <person name="Leon D."/>
            <person name="Endo A."/>
        </authorList>
    </citation>
    <scope>NUCLEOTIDE SEQUENCE [LARGE SCALE GENOMIC DNA]</scope>
    <source>
        <strain evidence="8 9">F192-5</strain>
    </source>
</reference>
<sequence length="445" mass="48559">MVEYQYEVGVIGAGPAGLAAAFAAKALGKKVVILEQYLWGGTCPNYGCDPKKILLAAVENIKRQKALQTRGLHGYSQINWSDLMAHKQRYVDAVQPRKIRGLDQAGIARFYGHASFINEDTVRVGDSKDTIRASDWVIATGQRPQTLNFPGSGYTQNSEDFLNMPNMPEDVTFIGAGFVGVEFATITNTVGAHTRIVTEGQTALRAFDQILVQQLMTEMQESGIEWYFNATVCRIDKALTGRLVVKLTNGTTFETDRVFVTAGRIGNFDQMNLAAAGVACQVADLPVDEHLRTSNSHVYAVGDVGGSPVPKLVPTGNYEGRYVAQVIAGKTNAPISYPTTPIVVFGSQHIAQTGLTVAAGRTAGYRVIDMDMSDVITFFRYHDQVRVRVVLDHNDCIVGASVIAAEAEEVINYFVTAINERRTLAETQANLYAYPSLGSEFATFY</sequence>
<evidence type="ECO:0000259" key="6">
    <source>
        <dbReference type="Pfam" id="PF02852"/>
    </source>
</evidence>
<comment type="similarity">
    <text evidence="1">Belongs to the class-I pyridine nucleotide-disulfide oxidoreductase family.</text>
</comment>
<evidence type="ECO:0000259" key="7">
    <source>
        <dbReference type="Pfam" id="PF07992"/>
    </source>
</evidence>
<evidence type="ECO:0000313" key="9">
    <source>
        <dbReference type="Proteomes" id="UP000323274"/>
    </source>
</evidence>
<protein>
    <submittedName>
        <fullName evidence="8">Glutathione reductase</fullName>
    </submittedName>
</protein>
<dbReference type="PRINTS" id="PR00411">
    <property type="entry name" value="PNDRDTASEI"/>
</dbReference>
<dbReference type="InterPro" id="IPR023753">
    <property type="entry name" value="FAD/NAD-binding_dom"/>
</dbReference>